<evidence type="ECO:0000313" key="2">
    <source>
        <dbReference type="EMBL" id="CAB4948109.1"/>
    </source>
</evidence>
<reference evidence="2" key="1">
    <citation type="submission" date="2020-05" db="EMBL/GenBank/DDBJ databases">
        <authorList>
            <person name="Chiriac C."/>
            <person name="Salcher M."/>
            <person name="Ghai R."/>
            <person name="Kavagutti S V."/>
        </authorList>
    </citation>
    <scope>NUCLEOTIDE SEQUENCE</scope>
</reference>
<organism evidence="2">
    <name type="scientific">freshwater metagenome</name>
    <dbReference type="NCBI Taxonomy" id="449393"/>
    <lineage>
        <taxon>unclassified sequences</taxon>
        <taxon>metagenomes</taxon>
        <taxon>ecological metagenomes</taxon>
    </lineage>
</organism>
<dbReference type="InterPro" id="IPR036597">
    <property type="entry name" value="Fido-like_dom_sf"/>
</dbReference>
<dbReference type="EMBL" id="CAFBNF010000140">
    <property type="protein sequence ID" value="CAB4948109.1"/>
    <property type="molecule type" value="Genomic_DNA"/>
</dbReference>
<dbReference type="PANTHER" id="PTHR13504">
    <property type="entry name" value="FIDO DOMAIN-CONTAINING PROTEIN DDB_G0283145"/>
    <property type="match status" value="1"/>
</dbReference>
<dbReference type="Gene3D" id="1.10.3290.10">
    <property type="entry name" value="Fido-like domain"/>
    <property type="match status" value="1"/>
</dbReference>
<accession>A0A6J7JZF8</accession>
<dbReference type="InterPro" id="IPR040198">
    <property type="entry name" value="Fido_containing"/>
</dbReference>
<dbReference type="Pfam" id="PF02661">
    <property type="entry name" value="Fic"/>
    <property type="match status" value="1"/>
</dbReference>
<dbReference type="InterPro" id="IPR013436">
    <property type="entry name" value="Mobile_mystery_prot_B"/>
</dbReference>
<proteinExistence type="predicted"/>
<sequence length="218" mass="24908">MCPHSVARRQPQHDILARRHRSFISRSLRRAGPLSNDEARGLRLSWVSTRGDLNEAEQGNILAARRKRRWHTPAVPDLLDHLAVRTLHRDMFGQVWSWAGTYRNSEVNIGVPPDEISVGVRDLMDNAKLWVGGSKQMPVDEAGYRFHHRLVAIHPFPNGNGRHAREMTDLLLRALDTPRFTWGRATLDTSSKTRDEYVTSLQEADRGDFTRLAAFTRS</sequence>
<dbReference type="InterPro" id="IPR003812">
    <property type="entry name" value="Fido"/>
</dbReference>
<dbReference type="SUPFAM" id="SSF140931">
    <property type="entry name" value="Fic-like"/>
    <property type="match status" value="1"/>
</dbReference>
<dbReference type="AlphaFoldDB" id="A0A6J7JZF8"/>
<feature type="domain" description="Fido" evidence="1">
    <location>
        <begin position="79"/>
        <end position="218"/>
    </location>
</feature>
<dbReference type="PROSITE" id="PS51459">
    <property type="entry name" value="FIDO"/>
    <property type="match status" value="1"/>
</dbReference>
<protein>
    <submittedName>
        <fullName evidence="2">Unannotated protein</fullName>
    </submittedName>
</protein>
<name>A0A6J7JZF8_9ZZZZ</name>
<dbReference type="NCBIfam" id="TIGR02613">
    <property type="entry name" value="mob_myst_B"/>
    <property type="match status" value="1"/>
</dbReference>
<evidence type="ECO:0000259" key="1">
    <source>
        <dbReference type="PROSITE" id="PS51459"/>
    </source>
</evidence>
<dbReference type="PANTHER" id="PTHR13504:SF39">
    <property type="entry name" value="CELL FILAMENTATION PROTEIN"/>
    <property type="match status" value="1"/>
</dbReference>
<gene>
    <name evidence="2" type="ORF">UFOPK3773_01252</name>
</gene>